<dbReference type="PANTHER" id="PTHR46865:SF2">
    <property type="entry name" value="MONOOXYGENASE"/>
    <property type="match status" value="1"/>
</dbReference>
<dbReference type="GO" id="GO:0071949">
    <property type="term" value="F:FAD binding"/>
    <property type="evidence" value="ECO:0007669"/>
    <property type="project" value="InterPro"/>
</dbReference>
<dbReference type="PANTHER" id="PTHR46865">
    <property type="entry name" value="OXIDOREDUCTASE-RELATED"/>
    <property type="match status" value="1"/>
</dbReference>
<accession>A0A0K1Q2J8</accession>
<dbReference type="Gene3D" id="3.50.50.60">
    <property type="entry name" value="FAD/NAD(P)-binding domain"/>
    <property type="match status" value="1"/>
</dbReference>
<dbReference type="STRING" id="1391654.AKJ09_06530"/>
<evidence type="ECO:0000259" key="1">
    <source>
        <dbReference type="Pfam" id="PF01494"/>
    </source>
</evidence>
<gene>
    <name evidence="2" type="ORF">AKJ09_06530</name>
</gene>
<dbReference type="InterPro" id="IPR036188">
    <property type="entry name" value="FAD/NAD-bd_sf"/>
</dbReference>
<dbReference type="Pfam" id="PF01494">
    <property type="entry name" value="FAD_binding_3"/>
    <property type="match status" value="1"/>
</dbReference>
<keyword evidence="2" id="KW-0560">Oxidoreductase</keyword>
<reference evidence="2 3" key="1">
    <citation type="submission" date="2015-08" db="EMBL/GenBank/DDBJ databases">
        <authorList>
            <person name="Babu N.S."/>
            <person name="Beckwith C.J."/>
            <person name="Beseler K.G."/>
            <person name="Brison A."/>
            <person name="Carone J.V."/>
            <person name="Caskin T.P."/>
            <person name="Diamond M."/>
            <person name="Durham M.E."/>
            <person name="Foxe J.M."/>
            <person name="Go M."/>
            <person name="Henderson B.A."/>
            <person name="Jones I.B."/>
            <person name="McGettigan J.A."/>
            <person name="Micheletti S.J."/>
            <person name="Nasrallah M.E."/>
            <person name="Ortiz D."/>
            <person name="Piller C.R."/>
            <person name="Privatt S.R."/>
            <person name="Schneider S.L."/>
            <person name="Sharp S."/>
            <person name="Smith T.C."/>
            <person name="Stanton J.D."/>
            <person name="Ullery H.E."/>
            <person name="Wilson R.J."/>
            <person name="Serrano M.G."/>
            <person name="Buck G."/>
            <person name="Lee V."/>
            <person name="Wang Y."/>
            <person name="Carvalho R."/>
            <person name="Voegtly L."/>
            <person name="Shi R."/>
            <person name="Duckworth R."/>
            <person name="Johnson A."/>
            <person name="Loviza R."/>
            <person name="Walstead R."/>
            <person name="Shah Z."/>
            <person name="Kiflezghi M."/>
            <person name="Wade K."/>
            <person name="Ball S.L."/>
            <person name="Bradley K.W."/>
            <person name="Asai D.J."/>
            <person name="Bowman C.A."/>
            <person name="Russell D.A."/>
            <person name="Pope W.H."/>
            <person name="Jacobs-Sera D."/>
            <person name="Hendrix R.W."/>
            <person name="Hatfull G.F."/>
        </authorList>
    </citation>
    <scope>NUCLEOTIDE SEQUENCE [LARGE SCALE GENOMIC DNA]</scope>
    <source>
        <strain evidence="2 3">DSM 27648</strain>
    </source>
</reference>
<feature type="domain" description="FAD-binding" evidence="1">
    <location>
        <begin position="31"/>
        <end position="273"/>
    </location>
</feature>
<keyword evidence="3" id="KW-1185">Reference proteome</keyword>
<name>A0A0K1Q2J8_9BACT</name>
<dbReference type="EMBL" id="CP012333">
    <property type="protein sequence ID" value="AKU99866.1"/>
    <property type="molecule type" value="Genomic_DNA"/>
</dbReference>
<protein>
    <submittedName>
        <fullName evidence="2">Monooxygenase, FAD-binding</fullName>
    </submittedName>
</protein>
<evidence type="ECO:0000313" key="2">
    <source>
        <dbReference type="EMBL" id="AKU99866.1"/>
    </source>
</evidence>
<dbReference type="InterPro" id="IPR002938">
    <property type="entry name" value="FAD-bd"/>
</dbReference>
<dbReference type="Gene3D" id="3.30.9.10">
    <property type="entry name" value="D-Amino Acid Oxidase, subunit A, domain 2"/>
    <property type="match status" value="1"/>
</dbReference>
<dbReference type="SUPFAM" id="SSF51905">
    <property type="entry name" value="FAD/NAD(P)-binding domain"/>
    <property type="match status" value="1"/>
</dbReference>
<dbReference type="KEGG" id="llu:AKJ09_06530"/>
<evidence type="ECO:0000313" key="3">
    <source>
        <dbReference type="Proteomes" id="UP000064967"/>
    </source>
</evidence>
<dbReference type="AlphaFoldDB" id="A0A0K1Q2J8"/>
<dbReference type="PATRIC" id="fig|1391654.3.peg.6622"/>
<organism evidence="2 3">
    <name type="scientific">Labilithrix luteola</name>
    <dbReference type="NCBI Taxonomy" id="1391654"/>
    <lineage>
        <taxon>Bacteria</taxon>
        <taxon>Pseudomonadati</taxon>
        <taxon>Myxococcota</taxon>
        <taxon>Polyangia</taxon>
        <taxon>Polyangiales</taxon>
        <taxon>Labilitrichaceae</taxon>
        <taxon>Labilithrix</taxon>
    </lineage>
</organism>
<dbReference type="Proteomes" id="UP000064967">
    <property type="component" value="Chromosome"/>
</dbReference>
<keyword evidence="2" id="KW-0503">Monooxygenase</keyword>
<dbReference type="GO" id="GO:0004497">
    <property type="term" value="F:monooxygenase activity"/>
    <property type="evidence" value="ECO:0007669"/>
    <property type="project" value="UniProtKB-KW"/>
</dbReference>
<dbReference type="InterPro" id="IPR051704">
    <property type="entry name" value="FAD_aromatic-hydroxylase"/>
</dbReference>
<proteinExistence type="predicted"/>
<sequence>MDVRGPAVEVAERMHVMPRLREVATSVTDLVFLNPRGERVGRVDVGVLRQASGSREVELPRGDLAAALYEASRDSAEFVFGDSIATLNQDAHGVNVTFEHGVSRRFDLVIGADGLHSTVRRLAFGPESDFVEPTGIWVATMPMPGAPTRAHEILMHNMPGRLTSIHPSRGKALVAFIFRDASTVSFDPRDTEQHKRKLLEAYDGDVWRLPELLSYVRETSELYFDSVSRVRMTSWSRGRVALLGDAASCVSLFGEGSSLAMSGAFSLANALADTPDDPIMAFRRYEAEHRRLVMPKQEGVALAAALLVPKTKEGITLRNWATHLWPAAAAAAWAKRRVSSATVS</sequence>